<protein>
    <submittedName>
        <fullName evidence="1">Uncharacterized protein</fullName>
    </submittedName>
</protein>
<reference evidence="1" key="1">
    <citation type="journal article" date="2014" name="Int. J. Syst. Evol. Microbiol.">
        <title>Complete genome sequence of Corynebacterium casei LMG S-19264T (=DSM 44701T), isolated from a smear-ripened cheese.</title>
        <authorList>
            <consortium name="US DOE Joint Genome Institute (JGI-PGF)"/>
            <person name="Walter F."/>
            <person name="Albersmeier A."/>
            <person name="Kalinowski J."/>
            <person name="Ruckert C."/>
        </authorList>
    </citation>
    <scope>NUCLEOTIDE SEQUENCE</scope>
    <source>
        <strain evidence="1">JCM 13064</strain>
    </source>
</reference>
<reference evidence="1" key="2">
    <citation type="submission" date="2020-09" db="EMBL/GenBank/DDBJ databases">
        <authorList>
            <person name="Sun Q."/>
            <person name="Ohkuma M."/>
        </authorList>
    </citation>
    <scope>NUCLEOTIDE SEQUENCE</scope>
    <source>
        <strain evidence="1">JCM 13064</strain>
    </source>
</reference>
<sequence length="303" mass="31456">MSRILVDGPAQYVSTRGASDGRATPVLALRSTAPGRPSRHVAAPDGEQWTGSFAAGGGVIAAITHVPGASGPASRLYVFSPSNGAAVGDPRLRAVPLPPVRTSPVEVKAVSRDGALAVVVFDAGWDGGEKCAVVPLAEGGPARTWQASRTTSHVLDASFGPGGEVVLAVAGVPSAPQHRRILRHDLTGWPSEGTVLLEDGDHGVFQIHAADLSPDGSLLAVAETRDDGATFAVSVTPVSGGPRRVLYQRPVSWADPTEVDLSFDGTGAHLLVGHGEICRIDVADGTCRVLARCDEEHWMRVGW</sequence>
<accession>A0A917RKI6</accession>
<dbReference type="Proteomes" id="UP000645217">
    <property type="component" value="Unassembled WGS sequence"/>
</dbReference>
<evidence type="ECO:0000313" key="2">
    <source>
        <dbReference type="Proteomes" id="UP000645217"/>
    </source>
</evidence>
<proteinExistence type="predicted"/>
<evidence type="ECO:0000313" key="1">
    <source>
        <dbReference type="EMBL" id="GGL10684.1"/>
    </source>
</evidence>
<dbReference type="EMBL" id="BMNT01000041">
    <property type="protein sequence ID" value="GGL10684.1"/>
    <property type="molecule type" value="Genomic_DNA"/>
</dbReference>
<dbReference type="RefSeq" id="WP_189166528.1">
    <property type="nucleotide sequence ID" value="NZ_BMNT01000041.1"/>
</dbReference>
<dbReference type="AlphaFoldDB" id="A0A917RKI6"/>
<comment type="caution">
    <text evidence="1">The sequence shown here is derived from an EMBL/GenBank/DDBJ whole genome shotgun (WGS) entry which is preliminary data.</text>
</comment>
<gene>
    <name evidence="1" type="ORF">GCM10007964_61090</name>
</gene>
<organism evidence="1 2">
    <name type="scientific">Sphaerisporangium melleum</name>
    <dbReference type="NCBI Taxonomy" id="321316"/>
    <lineage>
        <taxon>Bacteria</taxon>
        <taxon>Bacillati</taxon>
        <taxon>Actinomycetota</taxon>
        <taxon>Actinomycetes</taxon>
        <taxon>Streptosporangiales</taxon>
        <taxon>Streptosporangiaceae</taxon>
        <taxon>Sphaerisporangium</taxon>
    </lineage>
</organism>
<keyword evidence="2" id="KW-1185">Reference proteome</keyword>
<dbReference type="SUPFAM" id="SSF82171">
    <property type="entry name" value="DPP6 N-terminal domain-like"/>
    <property type="match status" value="1"/>
</dbReference>
<name>A0A917RKI6_9ACTN</name>